<feature type="signal peptide" evidence="1">
    <location>
        <begin position="1"/>
        <end position="22"/>
    </location>
</feature>
<dbReference type="Proteomes" id="UP001172778">
    <property type="component" value="Unassembled WGS sequence"/>
</dbReference>
<evidence type="ECO:0000313" key="2">
    <source>
        <dbReference type="EMBL" id="MDK2124321.1"/>
    </source>
</evidence>
<protein>
    <submittedName>
        <fullName evidence="2">Uncharacterized protein</fullName>
    </submittedName>
</protein>
<comment type="caution">
    <text evidence="2">The sequence shown here is derived from an EMBL/GenBank/DDBJ whole genome shotgun (WGS) entry which is preliminary data.</text>
</comment>
<sequence length="134" mass="14741">MKKQYAVWLALTCLSSNLPALAEPYRAEVFRASEVGVTRVCLDEGILYIVMTPSSGLPCSAVAFLIPPPSSQATPAAHLQPSHVLGEPIQVLRDDASHREVKVPIEYWDAEHHSWQRSLAVYRIDKHTGLVAPA</sequence>
<reference evidence="2" key="1">
    <citation type="submission" date="2023-03" db="EMBL/GenBank/DDBJ databases">
        <title>Chitinimonas shenzhenensis gen. nov., sp. nov., a novel member of family Burkholderiaceae isolated from activated sludge collected in Shen Zhen, China.</title>
        <authorList>
            <person name="Wang X."/>
        </authorList>
    </citation>
    <scope>NUCLEOTIDE SEQUENCE</scope>
    <source>
        <strain evidence="2">DQS-5</strain>
    </source>
</reference>
<evidence type="ECO:0000256" key="1">
    <source>
        <dbReference type="SAM" id="SignalP"/>
    </source>
</evidence>
<keyword evidence="3" id="KW-1185">Reference proteome</keyword>
<accession>A0ABT7DW79</accession>
<dbReference type="RefSeq" id="WP_284100632.1">
    <property type="nucleotide sequence ID" value="NZ_JARRAF010000009.1"/>
</dbReference>
<name>A0ABT7DW79_9NEIS</name>
<feature type="chain" id="PRO_5046863151" evidence="1">
    <location>
        <begin position="23"/>
        <end position="134"/>
    </location>
</feature>
<dbReference type="EMBL" id="JARRAF010000009">
    <property type="protein sequence ID" value="MDK2124321.1"/>
    <property type="molecule type" value="Genomic_DNA"/>
</dbReference>
<evidence type="ECO:0000313" key="3">
    <source>
        <dbReference type="Proteomes" id="UP001172778"/>
    </source>
</evidence>
<organism evidence="2 3">
    <name type="scientific">Parachitinimonas caeni</name>
    <dbReference type="NCBI Taxonomy" id="3031301"/>
    <lineage>
        <taxon>Bacteria</taxon>
        <taxon>Pseudomonadati</taxon>
        <taxon>Pseudomonadota</taxon>
        <taxon>Betaproteobacteria</taxon>
        <taxon>Neisseriales</taxon>
        <taxon>Chitinibacteraceae</taxon>
        <taxon>Parachitinimonas</taxon>
    </lineage>
</organism>
<keyword evidence="1" id="KW-0732">Signal</keyword>
<gene>
    <name evidence="2" type="ORF">PZA18_09690</name>
</gene>
<proteinExistence type="predicted"/>